<dbReference type="SUPFAM" id="SSF52540">
    <property type="entry name" value="P-loop containing nucleoside triphosphate hydrolases"/>
    <property type="match status" value="1"/>
</dbReference>
<dbReference type="EMBL" id="JAUEDM010000004">
    <property type="protein sequence ID" value="KAK3319346.1"/>
    <property type="molecule type" value="Genomic_DNA"/>
</dbReference>
<dbReference type="Pfam" id="PF00350">
    <property type="entry name" value="Dynamin_N"/>
    <property type="match status" value="1"/>
</dbReference>
<protein>
    <recommendedName>
        <fullName evidence="3">Dynamin N-terminal domain-containing protein</fullName>
    </recommendedName>
</protein>
<feature type="compositionally biased region" description="Polar residues" evidence="2">
    <location>
        <begin position="440"/>
        <end position="450"/>
    </location>
</feature>
<dbReference type="InterPro" id="IPR027417">
    <property type="entry name" value="P-loop_NTPase"/>
</dbReference>
<feature type="compositionally biased region" description="Low complexity" evidence="2">
    <location>
        <begin position="829"/>
        <end position="844"/>
    </location>
</feature>
<feature type="compositionally biased region" description="Acidic residues" evidence="2">
    <location>
        <begin position="845"/>
        <end position="864"/>
    </location>
</feature>
<dbReference type="InterPro" id="IPR045063">
    <property type="entry name" value="Dynamin_N"/>
</dbReference>
<evidence type="ECO:0000259" key="3">
    <source>
        <dbReference type="Pfam" id="PF00350"/>
    </source>
</evidence>
<feature type="region of interest" description="Disordered" evidence="2">
    <location>
        <begin position="1"/>
        <end position="27"/>
    </location>
</feature>
<feature type="compositionally biased region" description="Acidic residues" evidence="2">
    <location>
        <begin position="417"/>
        <end position="436"/>
    </location>
</feature>
<reference evidence="4" key="1">
    <citation type="journal article" date="2023" name="Mol. Phylogenet. Evol.">
        <title>Genome-scale phylogeny and comparative genomics of the fungal order Sordariales.</title>
        <authorList>
            <person name="Hensen N."/>
            <person name="Bonometti L."/>
            <person name="Westerberg I."/>
            <person name="Brannstrom I.O."/>
            <person name="Guillou S."/>
            <person name="Cros-Aarteil S."/>
            <person name="Calhoun S."/>
            <person name="Haridas S."/>
            <person name="Kuo A."/>
            <person name="Mondo S."/>
            <person name="Pangilinan J."/>
            <person name="Riley R."/>
            <person name="LaButti K."/>
            <person name="Andreopoulos B."/>
            <person name="Lipzen A."/>
            <person name="Chen C."/>
            <person name="Yan M."/>
            <person name="Daum C."/>
            <person name="Ng V."/>
            <person name="Clum A."/>
            <person name="Steindorff A."/>
            <person name="Ohm R.A."/>
            <person name="Martin F."/>
            <person name="Silar P."/>
            <person name="Natvig D.O."/>
            <person name="Lalanne C."/>
            <person name="Gautier V."/>
            <person name="Ament-Velasquez S.L."/>
            <person name="Kruys A."/>
            <person name="Hutchinson M.I."/>
            <person name="Powell A.J."/>
            <person name="Barry K."/>
            <person name="Miller A.N."/>
            <person name="Grigoriev I.V."/>
            <person name="Debuchy R."/>
            <person name="Gladieux P."/>
            <person name="Hiltunen Thoren M."/>
            <person name="Johannesson H."/>
        </authorList>
    </citation>
    <scope>NUCLEOTIDE SEQUENCE</scope>
    <source>
        <strain evidence="4">CBS 118394</strain>
    </source>
</reference>
<feature type="region of interest" description="Disordered" evidence="2">
    <location>
        <begin position="388"/>
        <end position="452"/>
    </location>
</feature>
<dbReference type="AlphaFoldDB" id="A0AAE0I6F3"/>
<gene>
    <name evidence="4" type="ORF">B0H66DRAFT_591910</name>
</gene>
<organism evidence="4 5">
    <name type="scientific">Apodospora peruviana</name>
    <dbReference type="NCBI Taxonomy" id="516989"/>
    <lineage>
        <taxon>Eukaryota</taxon>
        <taxon>Fungi</taxon>
        <taxon>Dikarya</taxon>
        <taxon>Ascomycota</taxon>
        <taxon>Pezizomycotina</taxon>
        <taxon>Sordariomycetes</taxon>
        <taxon>Sordariomycetidae</taxon>
        <taxon>Sordariales</taxon>
        <taxon>Lasiosphaeriaceae</taxon>
        <taxon>Apodospora</taxon>
    </lineage>
</organism>
<keyword evidence="5" id="KW-1185">Reference proteome</keyword>
<evidence type="ECO:0000256" key="1">
    <source>
        <dbReference type="SAM" id="Coils"/>
    </source>
</evidence>
<feature type="domain" description="Dynamin N-terminal" evidence="3">
    <location>
        <begin position="97"/>
        <end position="264"/>
    </location>
</feature>
<proteinExistence type="predicted"/>
<accession>A0AAE0I6F3</accession>
<comment type="caution">
    <text evidence="4">The sequence shown here is derived from an EMBL/GenBank/DDBJ whole genome shotgun (WGS) entry which is preliminary data.</text>
</comment>
<feature type="coiled-coil region" evidence="1">
    <location>
        <begin position="340"/>
        <end position="381"/>
    </location>
</feature>
<feature type="compositionally biased region" description="Polar residues" evidence="2">
    <location>
        <begin position="10"/>
        <end position="25"/>
    </location>
</feature>
<sequence length="886" mass="98435">MATVKDEPQDQSQTGLGPATASVSPLSPDPEQIYLQTLISATSPEVLERGVKVGLDVLEGLKGPLDAAVPLNTTQASQWLKSISELKARAKPKRTIVGVVGNTGAGKSSVISAVLDEERLLPTNCMRACTASPTEISYNDSNNSNELYRAKVEFISADDWLKELQGLYIDLLDGNVYPEMTKDMMAKASPGELVSKSNVRRVLGTTRSLKATTASNLYRQLQTHVDSKEKNTEKQIEFWPLIKIVHIYTKAAALETGACIIDLPEPQLRPTTWKPAPITHAVDDKTAKSLLGDSFRRQLKYDGTYSAVTFICSKTDDIPVTEAAESRDMEDQIADSWDKINSLQEENRSLKSKLTDLSEEKADYDESIEAIELALDQWENLNIKLSEGKTVYPPSDKKRKRTSTPKGSRKKSKSFDSDDDDDDDFQDVESISDDSDKENSQPNENRQPLTQEDIEQILASLKEEKKMPRQNKKLVEQKMTGNRKEMKANNAEKAALHGQVKAVCIKGRNEYSRQAIKHDFAMGIKELDQENAAEEDEATFDPEVDLRDFDAVARFLPGFCVSSRAFQKISGRLEKDNFNEAGFESADDTEIPQLQRDANRAFTPVIQTKMIPAYDVCTNEKGPGSYMRMKEAMVSHVERTRRTMFRDATNGVQEQLETMCKTVKQQIENSTQDLHSRLTRDYLAVLVGIDIAAFRTVPRAERLLRAEMAPLLAKTDHAFARVARGNDDVVVKTRAESESAFQVETQDNDEDAEDQENGEDAETHDNGEDAAGFVKQEPDSDSTVGGTEAASNDGGSDQRMPSPCLAYPPEQPESNDVSVEEEEEHSNSDEQSASSSSSNSSSSPNEDEDDEDPFGDDDDNEVHDDESPAPVRPCYRAPFVKDEPIY</sequence>
<feature type="compositionally biased region" description="Basic residues" evidence="2">
    <location>
        <begin position="397"/>
        <end position="412"/>
    </location>
</feature>
<dbReference type="PANTHER" id="PTHR36681">
    <property type="entry name" value="NUCLEAR GTPASE, GERMINAL CENTER-ASSOCIATED, TANDEM DUPLICATE 3"/>
    <property type="match status" value="1"/>
</dbReference>
<dbReference type="PANTHER" id="PTHR36681:SF3">
    <property type="entry name" value="NUCLEAR GTPASE, GERMINAL CENTER-ASSOCIATED, TANDEM DUPLICATE 3"/>
    <property type="match status" value="1"/>
</dbReference>
<dbReference type="Gene3D" id="3.40.50.300">
    <property type="entry name" value="P-loop containing nucleotide triphosphate hydrolases"/>
    <property type="match status" value="1"/>
</dbReference>
<feature type="compositionally biased region" description="Polar residues" evidence="2">
    <location>
        <begin position="781"/>
        <end position="795"/>
    </location>
</feature>
<dbReference type="Proteomes" id="UP001283341">
    <property type="component" value="Unassembled WGS sequence"/>
</dbReference>
<keyword evidence="1" id="KW-0175">Coiled coil</keyword>
<evidence type="ECO:0000256" key="2">
    <source>
        <dbReference type="SAM" id="MobiDB-lite"/>
    </source>
</evidence>
<reference evidence="4" key="2">
    <citation type="submission" date="2023-06" db="EMBL/GenBank/DDBJ databases">
        <authorList>
            <consortium name="Lawrence Berkeley National Laboratory"/>
            <person name="Haridas S."/>
            <person name="Hensen N."/>
            <person name="Bonometti L."/>
            <person name="Westerberg I."/>
            <person name="Brannstrom I.O."/>
            <person name="Guillou S."/>
            <person name="Cros-Aarteil S."/>
            <person name="Calhoun S."/>
            <person name="Kuo A."/>
            <person name="Mondo S."/>
            <person name="Pangilinan J."/>
            <person name="Riley R."/>
            <person name="Labutti K."/>
            <person name="Andreopoulos B."/>
            <person name="Lipzen A."/>
            <person name="Chen C."/>
            <person name="Yanf M."/>
            <person name="Daum C."/>
            <person name="Ng V."/>
            <person name="Clum A."/>
            <person name="Steindorff A."/>
            <person name="Ohm R."/>
            <person name="Martin F."/>
            <person name="Silar P."/>
            <person name="Natvig D."/>
            <person name="Lalanne C."/>
            <person name="Gautier V."/>
            <person name="Ament-Velasquez S.L."/>
            <person name="Kruys A."/>
            <person name="Hutchinson M.I."/>
            <person name="Powell A.J."/>
            <person name="Barry K."/>
            <person name="Miller A.N."/>
            <person name="Grigoriev I.V."/>
            <person name="Debuchy R."/>
            <person name="Gladieux P."/>
            <person name="Thoren M.H."/>
            <person name="Johannesson H."/>
        </authorList>
    </citation>
    <scope>NUCLEOTIDE SEQUENCE</scope>
    <source>
        <strain evidence="4">CBS 118394</strain>
    </source>
</reference>
<name>A0AAE0I6F3_9PEZI</name>
<feature type="compositionally biased region" description="Acidic residues" evidence="2">
    <location>
        <begin position="746"/>
        <end position="760"/>
    </location>
</feature>
<evidence type="ECO:0000313" key="5">
    <source>
        <dbReference type="Proteomes" id="UP001283341"/>
    </source>
</evidence>
<evidence type="ECO:0000313" key="4">
    <source>
        <dbReference type="EMBL" id="KAK3319346.1"/>
    </source>
</evidence>
<feature type="region of interest" description="Disordered" evidence="2">
    <location>
        <begin position="737"/>
        <end position="886"/>
    </location>
</feature>